<reference evidence="2" key="1">
    <citation type="submission" date="2017-03" db="EMBL/GenBank/DDBJ databases">
        <authorList>
            <person name="Herbold C."/>
        </authorList>
    </citation>
    <scope>NUCLEOTIDE SEQUENCE [LARGE SCALE GENOMIC DNA]</scope>
</reference>
<dbReference type="RefSeq" id="WP_157927140.1">
    <property type="nucleotide sequence ID" value="NZ_LT841358.1"/>
</dbReference>
<protein>
    <submittedName>
        <fullName evidence="1">Uncharacterized protein</fullName>
    </submittedName>
</protein>
<sequence>MSQEIESMYDYVLENISSKLQKIDPGLAMRVMEYERKFNDVAPAVNLHVHYKAGTDSEKKLDQLRSRYGYCMAREGKSSLLVQGNMNLKTIEAISNDPEVETVTGSASIASY</sequence>
<dbReference type="OrthoDB" id="2005at2157"/>
<dbReference type="Proteomes" id="UP000230607">
    <property type="component" value="Chromosome 1"/>
</dbReference>
<dbReference type="EMBL" id="LT841358">
    <property type="protein sequence ID" value="SMH71115.1"/>
    <property type="molecule type" value="Genomic_DNA"/>
</dbReference>
<proteinExistence type="predicted"/>
<evidence type="ECO:0000313" key="1">
    <source>
        <dbReference type="EMBL" id="SMH71115.1"/>
    </source>
</evidence>
<name>A0A2H1FED4_9ARCH</name>
<accession>A0A2H1FED4</accession>
<gene>
    <name evidence="1" type="ORF">NCS_10922</name>
</gene>
<keyword evidence="2" id="KW-1185">Reference proteome</keyword>
<organism evidence="1 2">
    <name type="scientific">Candidatus Nitrosotalea okcheonensis</name>
    <dbReference type="NCBI Taxonomy" id="1903276"/>
    <lineage>
        <taxon>Archaea</taxon>
        <taxon>Nitrososphaerota</taxon>
        <taxon>Nitrososphaeria</taxon>
        <taxon>Nitrosotaleales</taxon>
        <taxon>Nitrosotaleaceae</taxon>
        <taxon>Nitrosotalea</taxon>
    </lineage>
</organism>
<evidence type="ECO:0000313" key="2">
    <source>
        <dbReference type="Proteomes" id="UP000230607"/>
    </source>
</evidence>
<dbReference type="AlphaFoldDB" id="A0A2H1FED4"/>